<evidence type="ECO:0000313" key="2">
    <source>
        <dbReference type="Proteomes" id="UP000440224"/>
    </source>
</evidence>
<gene>
    <name evidence="1" type="ORF">GF068_22275</name>
</gene>
<name>A0A6N7PRL0_9BACT</name>
<dbReference type="RefSeq" id="WP_153821453.1">
    <property type="nucleotide sequence ID" value="NZ_WJIE01000006.1"/>
</dbReference>
<dbReference type="InterPro" id="IPR009003">
    <property type="entry name" value="Peptidase_S1_PA"/>
</dbReference>
<keyword evidence="2" id="KW-1185">Reference proteome</keyword>
<sequence length="260" mass="29616">MERWRFAISESGDMGRRTKRDEEAERAFIDMMLGATLNLVRLDPSTRLPTNGCSGFVIERGSRHFLLSAGHGLRGDGWYLETTLTSRNREVLTIPLQPIWHLQQIEIRADDDSHVTEVDFAWVELELDKLEEQLRSDERIKGQSWAFKSYRRALDVEPTSSGIYGFAASSQMEYHRPIGALRREPSYELYMEYVGLDSSGLYRFKLAREHQGHAYYRGASGAPIADGNGQIVSMVLRGDEREGTILGLPLRKYQSVIGLE</sequence>
<evidence type="ECO:0008006" key="3">
    <source>
        <dbReference type="Google" id="ProtNLM"/>
    </source>
</evidence>
<protein>
    <recommendedName>
        <fullName evidence="3">Trypsin-like serine protease</fullName>
    </recommendedName>
</protein>
<evidence type="ECO:0000313" key="1">
    <source>
        <dbReference type="EMBL" id="MRG94623.1"/>
    </source>
</evidence>
<reference evidence="1 2" key="1">
    <citation type="submission" date="2019-10" db="EMBL/GenBank/DDBJ databases">
        <title>A soil myxobacterium in the family Polyangiaceae.</title>
        <authorList>
            <person name="Li Y."/>
            <person name="Wang J."/>
        </authorList>
    </citation>
    <scope>NUCLEOTIDE SEQUENCE [LARGE SCALE GENOMIC DNA]</scope>
    <source>
        <strain evidence="1 2">DSM 14734</strain>
    </source>
</reference>
<organism evidence="1 2">
    <name type="scientific">Polyangium spumosum</name>
    <dbReference type="NCBI Taxonomy" id="889282"/>
    <lineage>
        <taxon>Bacteria</taxon>
        <taxon>Pseudomonadati</taxon>
        <taxon>Myxococcota</taxon>
        <taxon>Polyangia</taxon>
        <taxon>Polyangiales</taxon>
        <taxon>Polyangiaceae</taxon>
        <taxon>Polyangium</taxon>
    </lineage>
</organism>
<accession>A0A6N7PRL0</accession>
<comment type="caution">
    <text evidence="1">The sequence shown here is derived from an EMBL/GenBank/DDBJ whole genome shotgun (WGS) entry which is preliminary data.</text>
</comment>
<dbReference type="EMBL" id="WJIE01000006">
    <property type="protein sequence ID" value="MRG94623.1"/>
    <property type="molecule type" value="Genomic_DNA"/>
</dbReference>
<dbReference type="AlphaFoldDB" id="A0A6N7PRL0"/>
<dbReference type="Proteomes" id="UP000440224">
    <property type="component" value="Unassembled WGS sequence"/>
</dbReference>
<dbReference type="SUPFAM" id="SSF50494">
    <property type="entry name" value="Trypsin-like serine proteases"/>
    <property type="match status" value="1"/>
</dbReference>
<proteinExistence type="predicted"/>
<dbReference type="OrthoDB" id="7057402at2"/>